<dbReference type="AlphaFoldDB" id="A0A0C1ZWP2"/>
<comment type="caution">
    <text evidence="1">The sequence shown here is derived from an EMBL/GenBank/DDBJ whole genome shotgun (WGS) entry which is preliminary data.</text>
</comment>
<evidence type="ECO:0000313" key="2">
    <source>
        <dbReference type="Proteomes" id="UP000031599"/>
    </source>
</evidence>
<gene>
    <name evidence="1" type="ORF">DB30_05590</name>
</gene>
<name>A0A0C1ZWP2_9BACT</name>
<dbReference type="Proteomes" id="UP000031599">
    <property type="component" value="Unassembled WGS sequence"/>
</dbReference>
<dbReference type="EMBL" id="JMCC02000053">
    <property type="protein sequence ID" value="KIG15473.1"/>
    <property type="molecule type" value="Genomic_DNA"/>
</dbReference>
<protein>
    <submittedName>
        <fullName evidence="1">Uncharacterized protein</fullName>
    </submittedName>
</protein>
<sequence>MRERLVSMLLRFMGIVDSPICVYQSESTQQFQAPQLSTVDEALQAGDRWQGDIVIVDSAILDSARLAAFAERDEFIRRTTDGKIILDYLEGRSR</sequence>
<evidence type="ECO:0000313" key="1">
    <source>
        <dbReference type="EMBL" id="KIG15473.1"/>
    </source>
</evidence>
<organism evidence="1 2">
    <name type="scientific">Enhygromyxa salina</name>
    <dbReference type="NCBI Taxonomy" id="215803"/>
    <lineage>
        <taxon>Bacteria</taxon>
        <taxon>Pseudomonadati</taxon>
        <taxon>Myxococcota</taxon>
        <taxon>Polyangia</taxon>
        <taxon>Nannocystales</taxon>
        <taxon>Nannocystaceae</taxon>
        <taxon>Enhygromyxa</taxon>
    </lineage>
</organism>
<accession>A0A0C1ZWP2</accession>
<proteinExistence type="predicted"/>
<reference evidence="1 2" key="1">
    <citation type="submission" date="2014-12" db="EMBL/GenBank/DDBJ databases">
        <title>Genome assembly of Enhygromyxa salina DSM 15201.</title>
        <authorList>
            <person name="Sharma G."/>
            <person name="Subramanian S."/>
        </authorList>
    </citation>
    <scope>NUCLEOTIDE SEQUENCE [LARGE SCALE GENOMIC DNA]</scope>
    <source>
        <strain evidence="1 2">DSM 15201</strain>
    </source>
</reference>